<feature type="domain" description="MmyB-like transcription regulator ligand binding" evidence="1">
    <location>
        <begin position="61"/>
        <end position="223"/>
    </location>
</feature>
<evidence type="ECO:0000313" key="3">
    <source>
        <dbReference type="Proteomes" id="UP000295087"/>
    </source>
</evidence>
<comment type="caution">
    <text evidence="2">The sequence shown here is derived from an EMBL/GenBank/DDBJ whole genome shotgun (WGS) entry which is preliminary data.</text>
</comment>
<protein>
    <submittedName>
        <fullName evidence="2">Helix-turn-helix protein</fullName>
    </submittedName>
</protein>
<sequence>MSGLSADYYVRLEQGRERHPSAQVLEALGRVLQLDDDARLHLFRIAGLGPSGPRHPGTEQVDAQLLQLMQMWPDNPALVLGRAYDVLAGNDLAYALFDGFEYGPNLLTKVFLDPTAASFYPDWEVVAANTVAGFRVLHGMFTADRRINDVLTTTRMHSATFADLWERHDARSKRPETKRFAHPHVGRMTLSMNAFDVKAAPGQELIVYHAEPDSVSAHALALLGALSATRAREQVVSRGQDLR</sequence>
<name>A0A4R6P475_NOCIG</name>
<accession>A0A4R6P475</accession>
<dbReference type="Gene3D" id="1.10.260.40">
    <property type="entry name" value="lambda repressor-like DNA-binding domains"/>
    <property type="match status" value="1"/>
</dbReference>
<keyword evidence="3" id="KW-1185">Reference proteome</keyword>
<dbReference type="Proteomes" id="UP000295087">
    <property type="component" value="Unassembled WGS sequence"/>
</dbReference>
<reference evidence="2 3" key="1">
    <citation type="submission" date="2019-03" db="EMBL/GenBank/DDBJ databases">
        <title>Genomic Encyclopedia of Type Strains, Phase IV (KMG-IV): sequencing the most valuable type-strain genomes for metagenomic binning, comparative biology and taxonomic classification.</title>
        <authorList>
            <person name="Goeker M."/>
        </authorList>
    </citation>
    <scope>NUCLEOTIDE SEQUENCE [LARGE SCALE GENOMIC DNA]</scope>
    <source>
        <strain evidence="2 3">DSM 44496</strain>
    </source>
</reference>
<dbReference type="Pfam" id="PF13560">
    <property type="entry name" value="HTH_31"/>
    <property type="match status" value="1"/>
</dbReference>
<organism evidence="2 3">
    <name type="scientific">Nocardia ignorata</name>
    <dbReference type="NCBI Taxonomy" id="145285"/>
    <lineage>
        <taxon>Bacteria</taxon>
        <taxon>Bacillati</taxon>
        <taxon>Actinomycetota</taxon>
        <taxon>Actinomycetes</taxon>
        <taxon>Mycobacteriales</taxon>
        <taxon>Nocardiaceae</taxon>
        <taxon>Nocardia</taxon>
    </lineage>
</organism>
<proteinExistence type="predicted"/>
<dbReference type="PANTHER" id="PTHR35010:SF2">
    <property type="entry name" value="BLL4672 PROTEIN"/>
    <property type="match status" value="1"/>
</dbReference>
<dbReference type="InterPro" id="IPR041413">
    <property type="entry name" value="MLTR_LBD"/>
</dbReference>
<dbReference type="Pfam" id="PF17765">
    <property type="entry name" value="MLTR_LBD"/>
    <property type="match status" value="1"/>
</dbReference>
<dbReference type="AlphaFoldDB" id="A0A4R6P475"/>
<dbReference type="InterPro" id="IPR010982">
    <property type="entry name" value="Lambda_DNA-bd_dom_sf"/>
</dbReference>
<dbReference type="PANTHER" id="PTHR35010">
    <property type="entry name" value="BLL4672 PROTEIN-RELATED"/>
    <property type="match status" value="1"/>
</dbReference>
<dbReference type="Gene3D" id="3.30.450.180">
    <property type="match status" value="1"/>
</dbReference>
<evidence type="ECO:0000259" key="1">
    <source>
        <dbReference type="Pfam" id="PF17765"/>
    </source>
</evidence>
<dbReference type="EMBL" id="SNXK01000007">
    <property type="protein sequence ID" value="TDP31790.1"/>
    <property type="molecule type" value="Genomic_DNA"/>
</dbReference>
<gene>
    <name evidence="2" type="ORF">DFR75_10715</name>
</gene>
<evidence type="ECO:0000313" key="2">
    <source>
        <dbReference type="EMBL" id="TDP31790.1"/>
    </source>
</evidence>
<dbReference type="GO" id="GO:0003677">
    <property type="term" value="F:DNA binding"/>
    <property type="evidence" value="ECO:0007669"/>
    <property type="project" value="InterPro"/>
</dbReference>